<feature type="compositionally biased region" description="Basic and acidic residues" evidence="12">
    <location>
        <begin position="480"/>
        <end position="511"/>
    </location>
</feature>
<evidence type="ECO:0000259" key="13">
    <source>
        <dbReference type="Pfam" id="PF00266"/>
    </source>
</evidence>
<keyword evidence="7" id="KW-0808">Transferase</keyword>
<evidence type="ECO:0000256" key="4">
    <source>
        <dbReference type="ARBA" id="ARBA00013030"/>
    </source>
</evidence>
<evidence type="ECO:0000256" key="10">
    <source>
        <dbReference type="ARBA" id="ARBA00047630"/>
    </source>
</evidence>
<dbReference type="HAMAP" id="MF_00160">
    <property type="entry name" value="SerC_aminotrans_5"/>
    <property type="match status" value="1"/>
</dbReference>
<evidence type="ECO:0000256" key="9">
    <source>
        <dbReference type="ARBA" id="ARBA00023299"/>
    </source>
</evidence>
<feature type="region of interest" description="Disordered" evidence="12">
    <location>
        <begin position="1"/>
        <end position="24"/>
    </location>
</feature>
<feature type="compositionally biased region" description="Basic and acidic residues" evidence="12">
    <location>
        <begin position="336"/>
        <end position="376"/>
    </location>
</feature>
<evidence type="ECO:0000256" key="5">
    <source>
        <dbReference type="ARBA" id="ARBA00022576"/>
    </source>
</evidence>
<dbReference type="PANTHER" id="PTHR43247">
    <property type="entry name" value="PHOSPHOSERINE AMINOTRANSFERASE"/>
    <property type="match status" value="1"/>
</dbReference>
<protein>
    <recommendedName>
        <fullName evidence="4">phosphoserine transaminase</fullName>
        <ecNumber evidence="4">2.6.1.52</ecNumber>
    </recommendedName>
</protein>
<comment type="similarity">
    <text evidence="3">Belongs to the class-V pyridoxal-phosphate-dependent aminotransferase family. SerC subfamily.</text>
</comment>
<dbReference type="PANTHER" id="PTHR43247:SF1">
    <property type="entry name" value="PHOSPHOSERINE AMINOTRANSFERASE"/>
    <property type="match status" value="1"/>
</dbReference>
<feature type="region of interest" description="Disordered" evidence="12">
    <location>
        <begin position="582"/>
        <end position="609"/>
    </location>
</feature>
<feature type="domain" description="Aminotransferase class V" evidence="13">
    <location>
        <begin position="694"/>
        <end position="1045"/>
    </location>
</feature>
<keyword evidence="15" id="KW-1185">Reference proteome</keyword>
<comment type="catalytic activity">
    <reaction evidence="11">
        <text>O-phospho-L-serine + 2-oxoglutarate = 3-phosphooxypyruvate + L-glutamate</text>
        <dbReference type="Rhea" id="RHEA:14329"/>
        <dbReference type="ChEBI" id="CHEBI:16810"/>
        <dbReference type="ChEBI" id="CHEBI:18110"/>
        <dbReference type="ChEBI" id="CHEBI:29985"/>
        <dbReference type="ChEBI" id="CHEBI:57524"/>
        <dbReference type="EC" id="2.6.1.52"/>
    </reaction>
</comment>
<dbReference type="SUPFAM" id="SSF53383">
    <property type="entry name" value="PLP-dependent transferases"/>
    <property type="match status" value="1"/>
</dbReference>
<dbReference type="Gene3D" id="3.40.640.10">
    <property type="entry name" value="Type I PLP-dependent aspartate aminotransferase-like (Major domain)"/>
    <property type="match status" value="1"/>
</dbReference>
<dbReference type="FunFam" id="3.40.640.10:FF:000010">
    <property type="entry name" value="Phosphoserine aminotransferase"/>
    <property type="match status" value="1"/>
</dbReference>
<feature type="compositionally biased region" description="Basic and acidic residues" evidence="12">
    <location>
        <begin position="531"/>
        <end position="561"/>
    </location>
</feature>
<comment type="caution">
    <text evidence="14">The sequence shown here is derived from an EMBL/GenBank/DDBJ whole genome shotgun (WGS) entry which is preliminary data.</text>
</comment>
<feature type="compositionally biased region" description="Basic residues" evidence="12">
    <location>
        <begin position="512"/>
        <end position="525"/>
    </location>
</feature>
<evidence type="ECO:0000256" key="3">
    <source>
        <dbReference type="ARBA" id="ARBA00006904"/>
    </source>
</evidence>
<feature type="region of interest" description="Disordered" evidence="12">
    <location>
        <begin position="336"/>
        <end position="561"/>
    </location>
</feature>
<dbReference type="InterPro" id="IPR022278">
    <property type="entry name" value="Pser_aminoTfrase"/>
</dbReference>
<keyword evidence="6" id="KW-0028">Amino-acid biosynthesis</keyword>
<dbReference type="InterPro" id="IPR015424">
    <property type="entry name" value="PyrdxlP-dep_Trfase"/>
</dbReference>
<dbReference type="FunFam" id="3.90.1150.10:FF:000006">
    <property type="entry name" value="Phosphoserine aminotransferase"/>
    <property type="match status" value="1"/>
</dbReference>
<gene>
    <name evidence="14" type="ORF">QR680_008819</name>
</gene>
<comment type="pathway">
    <text evidence="2">Amino-acid biosynthesis; L-serine biosynthesis; L-serine from 3-phospho-D-glycerate: step 2/3.</text>
</comment>
<evidence type="ECO:0000256" key="12">
    <source>
        <dbReference type="SAM" id="MobiDB-lite"/>
    </source>
</evidence>
<dbReference type="EC" id="2.6.1.52" evidence="4"/>
<evidence type="ECO:0000256" key="2">
    <source>
        <dbReference type="ARBA" id="ARBA00005099"/>
    </source>
</evidence>
<dbReference type="InterPro" id="IPR015422">
    <property type="entry name" value="PyrdxlP-dep_Trfase_small"/>
</dbReference>
<dbReference type="NCBIfam" id="TIGR01364">
    <property type="entry name" value="serC_1"/>
    <property type="match status" value="1"/>
</dbReference>
<accession>A0AA39II11</accession>
<keyword evidence="8" id="KW-0663">Pyridoxal phosphate</keyword>
<dbReference type="GO" id="GO:0006564">
    <property type="term" value="P:L-serine biosynthetic process"/>
    <property type="evidence" value="ECO:0007669"/>
    <property type="project" value="UniProtKB-KW"/>
</dbReference>
<dbReference type="InterPro" id="IPR015421">
    <property type="entry name" value="PyrdxlP-dep_Trfase_major"/>
</dbReference>
<dbReference type="GO" id="GO:0005737">
    <property type="term" value="C:cytoplasm"/>
    <property type="evidence" value="ECO:0007669"/>
    <property type="project" value="TreeGrafter"/>
</dbReference>
<evidence type="ECO:0000256" key="11">
    <source>
        <dbReference type="ARBA" id="ARBA00049007"/>
    </source>
</evidence>
<sequence length="1061" mass="120866">MSRKCPPWMAALSSPRSHTDDPQRTFANYDSRVSMRKYGPAVAFGQPRSATSTMNLPPGISPLPNTADLVVLSDSHDLLIKRYYPLVIRLDFPKGLQPGQSVSNFQLLMQIKKNLEAHKLTIHSGRVLESTVDYVKFHALMESQDAIEKATRRLLKQKIKAATFKTPLSVNVEKVRMLSQSERDWETYFDKAEGMDPKVPGKRPDTMYLSKLPVEWFRHRDGLPDECAFKKIFSKFGEVRAVDIPRADIFRSKMSADISGIRTGTLIDHQDTTFEAYIQFTDYPGFATAMKFFGGYAKLVWRGHNGNGTGYLQADILVDFNRDCHLCPEKIKKRSEERRVLKEKEHEEQKSLKRKEDEERRKCEEEEKAAKKKAEEEAAAQSKLKEQLEAEEVKNRQKNEEAHNHQKHKDKKEMEAPAKIAEEKSHRRHSDSKKRRSTDGNHSNSKSSSERKRTSGSPSRSHERSSEASRASRPLRNRNSHSDRRSSHSRERNESRHFDEKRRKLSCDDHSRRSKKTESRRKHTRSLTVPEKNRRTEQVRRSDKPKTKHDEEMINADDAKEQQLRELLLQEREKQLRAKLLAMHTNEQTETQPEKEEMEAPKEEDDEEQLREYLLQKQEEKLREHALKSIHQVCAHEEPEQMEVDGQNAPDDEESELRELLLQQREQALRAKISSSSFIFAEDSTMAAQGKAINFNAGPAKIPEAVMEKAQREFINYGNTGHSILEMSHRSADFDKVIKGCEQLLREEMSIPSDYEVLFMQGGATGQFAAIPLNLAALSKNKLQPTADYVVTGSWSEKACKEAEKYINPVKINAPQKPYVTVTDPGSWARNEDAAYLYYCANETVHGIEICEAPETLPGVPLIADVSSNILSRPFDVSKHGIVYGGTQKNLGAAGLTITIVRKDLIGHEHKLTPSVFSYHEMEKSNSVYNTPSTYGIYITKLVLEWIKETGGVHALFERNQRKSSMIYDIINSSDGFYSCGIDPKYRSHMNVPFRVGGASGNADLEKEFLAGATSQGMIGLKGHRSVGGIRASLYNAVTLEETEVLASYMKDFMANHHDKQ</sequence>
<reference evidence="14" key="1">
    <citation type="submission" date="2023-06" db="EMBL/GenBank/DDBJ databases">
        <title>Genomic analysis of the entomopathogenic nematode Steinernema hermaphroditum.</title>
        <authorList>
            <person name="Schwarz E.M."/>
            <person name="Heppert J.K."/>
            <person name="Baniya A."/>
            <person name="Schwartz H.T."/>
            <person name="Tan C.-H."/>
            <person name="Antoshechkin I."/>
            <person name="Sternberg P.W."/>
            <person name="Goodrich-Blair H."/>
            <person name="Dillman A.R."/>
        </authorList>
    </citation>
    <scope>NUCLEOTIDE SEQUENCE</scope>
    <source>
        <strain evidence="14">PS9179</strain>
        <tissue evidence="14">Whole animal</tissue>
    </source>
</reference>
<keyword evidence="9" id="KW-0718">Serine biosynthesis</keyword>
<evidence type="ECO:0000313" key="15">
    <source>
        <dbReference type="Proteomes" id="UP001175271"/>
    </source>
</evidence>
<dbReference type="GO" id="GO:0030170">
    <property type="term" value="F:pyridoxal phosphate binding"/>
    <property type="evidence" value="ECO:0007669"/>
    <property type="project" value="TreeGrafter"/>
</dbReference>
<dbReference type="EMBL" id="JAUCMV010000001">
    <property type="protein sequence ID" value="KAK0424732.1"/>
    <property type="molecule type" value="Genomic_DNA"/>
</dbReference>
<proteinExistence type="inferred from homology"/>
<evidence type="ECO:0000256" key="1">
    <source>
        <dbReference type="ARBA" id="ARBA00001933"/>
    </source>
</evidence>
<dbReference type="Pfam" id="PF25015">
    <property type="entry name" value="RBD_AKAP-17A"/>
    <property type="match status" value="1"/>
</dbReference>
<dbReference type="NCBIfam" id="NF003764">
    <property type="entry name" value="PRK05355.1"/>
    <property type="match status" value="1"/>
</dbReference>
<dbReference type="Proteomes" id="UP001175271">
    <property type="component" value="Unassembled WGS sequence"/>
</dbReference>
<comment type="catalytic activity">
    <reaction evidence="10">
        <text>4-(phosphooxy)-L-threonine + 2-oxoglutarate = (R)-3-hydroxy-2-oxo-4-phosphooxybutanoate + L-glutamate</text>
        <dbReference type="Rhea" id="RHEA:16573"/>
        <dbReference type="ChEBI" id="CHEBI:16810"/>
        <dbReference type="ChEBI" id="CHEBI:29985"/>
        <dbReference type="ChEBI" id="CHEBI:58452"/>
        <dbReference type="ChEBI" id="CHEBI:58538"/>
        <dbReference type="EC" id="2.6.1.52"/>
    </reaction>
</comment>
<dbReference type="InterPro" id="IPR000192">
    <property type="entry name" value="Aminotrans_V_dom"/>
</dbReference>
<dbReference type="Pfam" id="PF00266">
    <property type="entry name" value="Aminotran_5"/>
    <property type="match status" value="1"/>
</dbReference>
<evidence type="ECO:0000313" key="14">
    <source>
        <dbReference type="EMBL" id="KAK0424732.1"/>
    </source>
</evidence>
<dbReference type="Gene3D" id="3.90.1150.10">
    <property type="entry name" value="Aspartate Aminotransferase, domain 1"/>
    <property type="match status" value="1"/>
</dbReference>
<evidence type="ECO:0000256" key="6">
    <source>
        <dbReference type="ARBA" id="ARBA00022605"/>
    </source>
</evidence>
<comment type="cofactor">
    <cofactor evidence="1">
        <name>pyridoxal 5'-phosphate</name>
        <dbReference type="ChEBI" id="CHEBI:597326"/>
    </cofactor>
</comment>
<dbReference type="AlphaFoldDB" id="A0AA39II11"/>
<dbReference type="GO" id="GO:0004648">
    <property type="term" value="F:O-phospho-L-serine:2-oxoglutarate aminotransferase activity"/>
    <property type="evidence" value="ECO:0007669"/>
    <property type="project" value="UniProtKB-EC"/>
</dbReference>
<feature type="compositionally biased region" description="Basic residues" evidence="12">
    <location>
        <begin position="426"/>
        <end position="436"/>
    </location>
</feature>
<organism evidence="14 15">
    <name type="scientific">Steinernema hermaphroditum</name>
    <dbReference type="NCBI Taxonomy" id="289476"/>
    <lineage>
        <taxon>Eukaryota</taxon>
        <taxon>Metazoa</taxon>
        <taxon>Ecdysozoa</taxon>
        <taxon>Nematoda</taxon>
        <taxon>Chromadorea</taxon>
        <taxon>Rhabditida</taxon>
        <taxon>Tylenchina</taxon>
        <taxon>Panagrolaimomorpha</taxon>
        <taxon>Strongyloidoidea</taxon>
        <taxon>Steinernematidae</taxon>
        <taxon>Steinernema</taxon>
    </lineage>
</organism>
<evidence type="ECO:0000256" key="8">
    <source>
        <dbReference type="ARBA" id="ARBA00022898"/>
    </source>
</evidence>
<feature type="compositionally biased region" description="Basic and acidic residues" evidence="12">
    <location>
        <begin position="383"/>
        <end position="404"/>
    </location>
</feature>
<feature type="compositionally biased region" description="Basic and acidic residues" evidence="12">
    <location>
        <begin position="592"/>
        <end position="601"/>
    </location>
</feature>
<evidence type="ECO:0000256" key="7">
    <source>
        <dbReference type="ARBA" id="ARBA00022679"/>
    </source>
</evidence>
<dbReference type="CDD" id="cd00611">
    <property type="entry name" value="PSAT_like"/>
    <property type="match status" value="1"/>
</dbReference>
<name>A0AA39II11_9BILA</name>
<feature type="compositionally biased region" description="Basic and acidic residues" evidence="12">
    <location>
        <begin position="411"/>
        <end position="425"/>
    </location>
</feature>
<keyword evidence="5" id="KW-0032">Aminotransferase</keyword>